<dbReference type="Gene3D" id="3.30.2180.10">
    <property type="entry name" value="ATP12-like"/>
    <property type="match status" value="1"/>
</dbReference>
<keyword evidence="2" id="KW-0809">Transit peptide</keyword>
<proteinExistence type="inferred from homology"/>
<dbReference type="Gene3D" id="1.10.3580.10">
    <property type="entry name" value="ATP12 ATPase"/>
    <property type="match status" value="1"/>
</dbReference>
<keyword evidence="4" id="KW-0812">Transmembrane</keyword>
<name>A0ABQ0NWW1_9PROT</name>
<dbReference type="EMBL" id="BAQD01000004">
    <property type="protein sequence ID" value="GBQ05402.1"/>
    <property type="molecule type" value="Genomic_DNA"/>
</dbReference>
<evidence type="ECO:0000256" key="1">
    <source>
        <dbReference type="ARBA" id="ARBA00008231"/>
    </source>
</evidence>
<evidence type="ECO:0000256" key="2">
    <source>
        <dbReference type="ARBA" id="ARBA00022946"/>
    </source>
</evidence>
<dbReference type="InterPro" id="IPR011419">
    <property type="entry name" value="ATP12_ATP_synth-F1-assembly"/>
</dbReference>
<dbReference type="Proteomes" id="UP001062901">
    <property type="component" value="Unassembled WGS sequence"/>
</dbReference>
<evidence type="ECO:0000256" key="3">
    <source>
        <dbReference type="ARBA" id="ARBA00023186"/>
    </source>
</evidence>
<comment type="caution">
    <text evidence="5">The sequence shown here is derived from an EMBL/GenBank/DDBJ whole genome shotgun (WGS) entry which is preliminary data.</text>
</comment>
<dbReference type="RefSeq" id="WP_018980852.1">
    <property type="nucleotide sequence ID" value="NZ_BAQD01000004.1"/>
</dbReference>
<gene>
    <name evidence="5" type="ORF">AA15669_0447</name>
</gene>
<evidence type="ECO:0000313" key="5">
    <source>
        <dbReference type="EMBL" id="GBQ05402.1"/>
    </source>
</evidence>
<dbReference type="Pfam" id="PF07542">
    <property type="entry name" value="ATP12"/>
    <property type="match status" value="1"/>
</dbReference>
<organism evidence="5 6">
    <name type="scientific">Saccharibacter floricola DSM 15669</name>
    <dbReference type="NCBI Taxonomy" id="1123227"/>
    <lineage>
        <taxon>Bacteria</taxon>
        <taxon>Pseudomonadati</taxon>
        <taxon>Pseudomonadota</taxon>
        <taxon>Alphaproteobacteria</taxon>
        <taxon>Acetobacterales</taxon>
        <taxon>Acetobacteraceae</taxon>
        <taxon>Saccharibacter</taxon>
    </lineage>
</organism>
<feature type="transmembrane region" description="Helical" evidence="4">
    <location>
        <begin position="159"/>
        <end position="180"/>
    </location>
</feature>
<comment type="similarity">
    <text evidence="1">Belongs to the ATP12 family.</text>
</comment>
<evidence type="ECO:0000256" key="4">
    <source>
        <dbReference type="SAM" id="Phobius"/>
    </source>
</evidence>
<dbReference type="InterPro" id="IPR042272">
    <property type="entry name" value="ATP12_ATP_synth-F1-assembly_N"/>
</dbReference>
<dbReference type="InterPro" id="IPR023335">
    <property type="entry name" value="ATP12_ortho_dom_sf"/>
</dbReference>
<protein>
    <submittedName>
        <fullName evidence="5">ATP synthase F1 mitochondrial assembly chaperone</fullName>
    </submittedName>
</protein>
<keyword evidence="4" id="KW-1133">Transmembrane helix</keyword>
<keyword evidence="4" id="KW-0472">Membrane</keyword>
<evidence type="ECO:0000313" key="6">
    <source>
        <dbReference type="Proteomes" id="UP001062901"/>
    </source>
</evidence>
<dbReference type="PANTHER" id="PTHR21013">
    <property type="entry name" value="ATP SYNTHASE MITOCHONDRIAL F1 COMPLEX ASSEMBLY FACTOR 2/ATP12 PROTEIN, MITOCHONDRIAL PRECURSOR"/>
    <property type="match status" value="1"/>
</dbReference>
<dbReference type="PANTHER" id="PTHR21013:SF10">
    <property type="entry name" value="ATP SYNTHASE MITOCHONDRIAL F1 COMPLEX ASSEMBLY FACTOR 2"/>
    <property type="match status" value="1"/>
</dbReference>
<sequence length="233" mass="25759">MSQPRKRFWKEVTLDTQKGGLYAPALDGRPVKLPKGTTLAVASKALGQALVKEWQAIEPKAPFTPEELPLTRMSGTRIERVAPYMDEMREQLLAYGLDDALCYRSAAQDEQLVGRVLAWAKHHHALSPDATTGIMPLSHPQAYQDGLARLLGTLDADTLAALGVIAPVFGSLLLAFAVIYDVLSLEEAVALGQADERYQLKKWGHDAEMAQTLERKEHDIREAMQFLSLVRQG</sequence>
<accession>A0ABQ0NWW1</accession>
<keyword evidence="6" id="KW-1185">Reference proteome</keyword>
<reference evidence="5" key="1">
    <citation type="submission" date="2013-04" db="EMBL/GenBank/DDBJ databases">
        <title>The genome sequencing project of 58 acetic acid bacteria.</title>
        <authorList>
            <person name="Okamoto-Kainuma A."/>
            <person name="Ishikawa M."/>
            <person name="Umino S."/>
            <person name="Koizumi Y."/>
            <person name="Shiwa Y."/>
            <person name="Yoshikawa H."/>
            <person name="Matsutani M."/>
            <person name="Matsushita K."/>
        </authorList>
    </citation>
    <scope>NUCLEOTIDE SEQUENCE</scope>
    <source>
        <strain evidence="5">DSM 15669</strain>
    </source>
</reference>
<dbReference type="SUPFAM" id="SSF160909">
    <property type="entry name" value="ATP12-like"/>
    <property type="match status" value="1"/>
</dbReference>
<keyword evidence="3" id="KW-0143">Chaperone</keyword>